<dbReference type="AlphaFoldDB" id="A0A069SLG5"/>
<evidence type="ECO:0000313" key="1">
    <source>
        <dbReference type="EMBL" id="KDS55541.1"/>
    </source>
</evidence>
<organism evidence="1 2">
    <name type="scientific">Phocaeicola vulgatus str. 3975 RP4</name>
    <dbReference type="NCBI Taxonomy" id="1339352"/>
    <lineage>
        <taxon>Bacteria</taxon>
        <taxon>Pseudomonadati</taxon>
        <taxon>Bacteroidota</taxon>
        <taxon>Bacteroidia</taxon>
        <taxon>Bacteroidales</taxon>
        <taxon>Bacteroidaceae</taxon>
        <taxon>Phocaeicola</taxon>
    </lineage>
</organism>
<comment type="caution">
    <text evidence="1">The sequence shown here is derived from an EMBL/GenBank/DDBJ whole genome shotgun (WGS) entry which is preliminary data.</text>
</comment>
<accession>A0A069SLG5</accession>
<protein>
    <submittedName>
        <fullName evidence="1">Uncharacterized protein</fullName>
    </submittedName>
</protein>
<proteinExistence type="predicted"/>
<evidence type="ECO:0000313" key="2">
    <source>
        <dbReference type="Proteomes" id="UP000027661"/>
    </source>
</evidence>
<sequence length="51" mass="5670">MSERDLILVSVGICVDGSKSNQSFPHEVNNPMDKTIDKKLCNVLILLFFCG</sequence>
<reference evidence="1 2" key="1">
    <citation type="submission" date="2014-04" db="EMBL/GenBank/DDBJ databases">
        <authorList>
            <person name="Sears C."/>
            <person name="Carroll K."/>
            <person name="Sack B.R."/>
            <person name="Qadri F."/>
            <person name="Myers L.L."/>
            <person name="Chung G.-T."/>
            <person name="Escheverria P."/>
            <person name="Fraser C.M."/>
            <person name="Sadzewicz L."/>
            <person name="Shefchek K.A."/>
            <person name="Tallon L."/>
            <person name="Das S.P."/>
            <person name="Daugherty S."/>
            <person name="Mongodin E.F."/>
        </authorList>
    </citation>
    <scope>NUCLEOTIDE SEQUENCE [LARGE SCALE GENOMIC DNA]</scope>
    <source>
        <strain evidence="1 2">3975 RP4</strain>
    </source>
</reference>
<name>A0A069SLG5_PHOVU</name>
<dbReference type="EMBL" id="JNHM01000012">
    <property type="protein sequence ID" value="KDS55541.1"/>
    <property type="molecule type" value="Genomic_DNA"/>
</dbReference>
<gene>
    <name evidence="1" type="ORF">M099_0837</name>
</gene>
<dbReference type="Proteomes" id="UP000027661">
    <property type="component" value="Unassembled WGS sequence"/>
</dbReference>